<evidence type="ECO:0000313" key="1">
    <source>
        <dbReference type="EMBL" id="KYN09913.1"/>
    </source>
</evidence>
<gene>
    <name evidence="1" type="ORF">ALC57_18036</name>
</gene>
<sequence length="60" mass="6806">MDFSLGSRTLSGLCFREAKISTVIPKLTDQHLYIRGTMLILTVNINEHSLKKRSNIECVL</sequence>
<protein>
    <submittedName>
        <fullName evidence="1">Uncharacterized protein</fullName>
    </submittedName>
</protein>
<accession>A0A151ISU8</accession>
<dbReference type="EMBL" id="KQ981064">
    <property type="protein sequence ID" value="KYN09913.1"/>
    <property type="molecule type" value="Genomic_DNA"/>
</dbReference>
<dbReference type="AlphaFoldDB" id="A0A151ISU8"/>
<keyword evidence="2" id="KW-1185">Reference proteome</keyword>
<dbReference type="Proteomes" id="UP000078492">
    <property type="component" value="Unassembled WGS sequence"/>
</dbReference>
<evidence type="ECO:0000313" key="2">
    <source>
        <dbReference type="Proteomes" id="UP000078492"/>
    </source>
</evidence>
<organism evidence="1 2">
    <name type="scientific">Trachymyrmex cornetzi</name>
    <dbReference type="NCBI Taxonomy" id="471704"/>
    <lineage>
        <taxon>Eukaryota</taxon>
        <taxon>Metazoa</taxon>
        <taxon>Ecdysozoa</taxon>
        <taxon>Arthropoda</taxon>
        <taxon>Hexapoda</taxon>
        <taxon>Insecta</taxon>
        <taxon>Pterygota</taxon>
        <taxon>Neoptera</taxon>
        <taxon>Endopterygota</taxon>
        <taxon>Hymenoptera</taxon>
        <taxon>Apocrita</taxon>
        <taxon>Aculeata</taxon>
        <taxon>Formicoidea</taxon>
        <taxon>Formicidae</taxon>
        <taxon>Myrmicinae</taxon>
        <taxon>Trachymyrmex</taxon>
    </lineage>
</organism>
<proteinExistence type="predicted"/>
<name>A0A151ISU8_9HYME</name>
<reference evidence="1 2" key="1">
    <citation type="submission" date="2015-09" db="EMBL/GenBank/DDBJ databases">
        <title>Trachymyrmex cornetzi WGS genome.</title>
        <authorList>
            <person name="Nygaard S."/>
            <person name="Hu H."/>
            <person name="Boomsma J."/>
            <person name="Zhang G."/>
        </authorList>
    </citation>
    <scope>NUCLEOTIDE SEQUENCE [LARGE SCALE GENOMIC DNA]</scope>
    <source>
        <strain evidence="1">Tcor2-1</strain>
        <tissue evidence="1">Whole body</tissue>
    </source>
</reference>